<dbReference type="RefSeq" id="WP_110094880.1">
    <property type="nucleotide sequence ID" value="NZ_NKUE01000007.1"/>
</dbReference>
<dbReference type="OrthoDB" id="7277460at2"/>
<accession>A0A2S3W2S8</accession>
<dbReference type="AlphaFoldDB" id="A0A2S3W2S8"/>
<evidence type="ECO:0000313" key="1">
    <source>
        <dbReference type="EMBL" id="POF63170.1"/>
    </source>
</evidence>
<proteinExistence type="predicted"/>
<protein>
    <submittedName>
        <fullName evidence="1">Uncharacterized protein</fullName>
    </submittedName>
</protein>
<dbReference type="Proteomes" id="UP000237344">
    <property type="component" value="Unassembled WGS sequence"/>
</dbReference>
<name>A0A2S3W2S8_9PROT</name>
<dbReference type="EMBL" id="POTC01000011">
    <property type="protein sequence ID" value="POF63170.1"/>
    <property type="molecule type" value="Genomic_DNA"/>
</dbReference>
<reference evidence="1 2" key="1">
    <citation type="submission" date="2018-01" db="EMBL/GenBank/DDBJ databases">
        <title>Draft Genome Sequence of Komagataeibacter maltaceti LMG 1529, a Vinegar Producing Acetic Acid Bacterium Isolated from Malt Vinegar Brewery Acetifiers.</title>
        <authorList>
            <person name="Zhang Q."/>
            <person name="Hollensteiner J."/>
            <person name="Poehlein A."/>
            <person name="Daniel R."/>
        </authorList>
    </citation>
    <scope>NUCLEOTIDE SEQUENCE [LARGE SCALE GENOMIC DNA]</scope>
    <source>
        <strain evidence="1 2">LMG 1529</strain>
    </source>
</reference>
<sequence>MLDSQVIEIDGIFVGTAILVDRNQTHRFYATHDNVRSLHNMIVPDMTALKHRVAQTFRRMARCDMGALGRLRPQGQA</sequence>
<comment type="caution">
    <text evidence="1">The sequence shown here is derived from an EMBL/GenBank/DDBJ whole genome shotgun (WGS) entry which is preliminary data.</text>
</comment>
<evidence type="ECO:0000313" key="2">
    <source>
        <dbReference type="Proteomes" id="UP000237344"/>
    </source>
</evidence>
<keyword evidence="2" id="KW-1185">Reference proteome</keyword>
<organism evidence="1 2">
    <name type="scientific">Novacetimonas maltaceti</name>
    <dbReference type="NCBI Taxonomy" id="1203393"/>
    <lineage>
        <taxon>Bacteria</taxon>
        <taxon>Pseudomonadati</taxon>
        <taxon>Pseudomonadota</taxon>
        <taxon>Alphaproteobacteria</taxon>
        <taxon>Acetobacterales</taxon>
        <taxon>Acetobacteraceae</taxon>
        <taxon>Novacetimonas</taxon>
    </lineage>
</organism>
<gene>
    <name evidence="1" type="ORF">KMAL_12550</name>
</gene>